<feature type="transmembrane region" description="Helical" evidence="1">
    <location>
        <begin position="55"/>
        <end position="75"/>
    </location>
</feature>
<feature type="transmembrane region" description="Helical" evidence="1">
    <location>
        <begin position="30"/>
        <end position="49"/>
    </location>
</feature>
<proteinExistence type="predicted"/>
<evidence type="ECO:0000313" key="3">
    <source>
        <dbReference type="Proteomes" id="UP000092460"/>
    </source>
</evidence>
<organism evidence="2 3">
    <name type="scientific">Glossina palpalis gambiensis</name>
    <dbReference type="NCBI Taxonomy" id="67801"/>
    <lineage>
        <taxon>Eukaryota</taxon>
        <taxon>Metazoa</taxon>
        <taxon>Ecdysozoa</taxon>
        <taxon>Arthropoda</taxon>
        <taxon>Hexapoda</taxon>
        <taxon>Insecta</taxon>
        <taxon>Pterygota</taxon>
        <taxon>Neoptera</taxon>
        <taxon>Endopterygota</taxon>
        <taxon>Diptera</taxon>
        <taxon>Brachycera</taxon>
        <taxon>Muscomorpha</taxon>
        <taxon>Hippoboscoidea</taxon>
        <taxon>Glossinidae</taxon>
        <taxon>Glossina</taxon>
    </lineage>
</organism>
<keyword evidence="1" id="KW-1133">Transmembrane helix</keyword>
<evidence type="ECO:0000256" key="1">
    <source>
        <dbReference type="SAM" id="Phobius"/>
    </source>
</evidence>
<reference evidence="3" key="1">
    <citation type="submission" date="2015-01" db="EMBL/GenBank/DDBJ databases">
        <authorList>
            <person name="Aksoy S."/>
            <person name="Warren W."/>
            <person name="Wilson R.K."/>
        </authorList>
    </citation>
    <scope>NUCLEOTIDE SEQUENCE [LARGE SCALE GENOMIC DNA]</scope>
    <source>
        <strain evidence="3">IAEA</strain>
    </source>
</reference>
<sequence length="161" mass="18834">MTTTSNNKQYRECNKIHLPFSINMMMRDPFGWLLQLLAALETSFVFYSECTLSNLLPWLCIAAIRILFVLGLDGISDCYYISYGSNYQICLSKHFSNDVKRELIVRECFDTNNNSHNNRARSKESQMELRRLYKKPSHRDIIHPHFIINCSQLITTTTNVQ</sequence>
<reference evidence="2" key="2">
    <citation type="submission" date="2020-05" db="UniProtKB">
        <authorList>
            <consortium name="EnsemblMetazoa"/>
        </authorList>
    </citation>
    <scope>IDENTIFICATION</scope>
    <source>
        <strain evidence="2">IAEA</strain>
    </source>
</reference>
<dbReference type="EMBL" id="JXJN01007315">
    <property type="status" value="NOT_ANNOTATED_CDS"/>
    <property type="molecule type" value="Genomic_DNA"/>
</dbReference>
<dbReference type="Proteomes" id="UP000092460">
    <property type="component" value="Unassembled WGS sequence"/>
</dbReference>
<protein>
    <submittedName>
        <fullName evidence="2">Uncharacterized protein</fullName>
    </submittedName>
</protein>
<keyword evidence="1" id="KW-0472">Membrane</keyword>
<name>A0A1B0B1U9_9MUSC</name>
<evidence type="ECO:0000313" key="2">
    <source>
        <dbReference type="EnsemblMetazoa" id="GPPI016131-PA"/>
    </source>
</evidence>
<dbReference type="VEuPathDB" id="VectorBase:GPPI016131"/>
<dbReference type="EnsemblMetazoa" id="GPPI016131-RA">
    <property type="protein sequence ID" value="GPPI016131-PA"/>
    <property type="gene ID" value="GPPI016131"/>
</dbReference>
<accession>A0A1B0B1U9</accession>
<keyword evidence="3" id="KW-1185">Reference proteome</keyword>
<dbReference type="AlphaFoldDB" id="A0A1B0B1U9"/>
<keyword evidence="1" id="KW-0812">Transmembrane</keyword>